<reference evidence="2 3" key="1">
    <citation type="submission" date="2019-03" db="EMBL/GenBank/DDBJ databases">
        <title>Characterization of a novel Mycoplasma cynos real-time PCR assay.</title>
        <authorList>
            <person name="Tallmadge R.L."/>
            <person name="Mitchell P.K."/>
            <person name="Goodman L."/>
        </authorList>
    </citation>
    <scope>NUCLEOTIDE SEQUENCE [LARGE SCALE GENOMIC DNA]</scope>
    <source>
        <strain evidence="2 3">1642</strain>
    </source>
</reference>
<dbReference type="RefSeq" id="WP_141483750.1">
    <property type="nucleotide sequence ID" value="NZ_SMDN01000003.1"/>
</dbReference>
<accession>A0A507SRY7</accession>
<keyword evidence="1" id="KW-1133">Transmembrane helix</keyword>
<evidence type="ECO:0000256" key="1">
    <source>
        <dbReference type="SAM" id="Phobius"/>
    </source>
</evidence>
<gene>
    <name evidence="2" type="ORF">E1I18_01010</name>
</gene>
<keyword evidence="1" id="KW-0812">Transmembrane</keyword>
<sequence>MFDFSPNQELNSKILWENEPTKFRKFIIGSTVSSIIISLFYFLNFLLGIIDTFYFEGKSFKDLTGANSFDLFFSILLVGAVIYFSIDWVISVFKSYKNKSFRFLSNNTLIFYGILSFVAVLQLISLFFTKLNNSNQQLNPVRIINLVTQVFLNVLLVVFYYVFFRKTKKIYVLFAQVHQHEEMMKQPEYKQLVESVQDLINNANNAASSSSASQSESQQNQNDEEEAIIVNAAKEKEDKYYKRLLELPNEKLFEIAKKLSISGYETMEKEELARTIITITQNSNKENQ</sequence>
<evidence type="ECO:0000313" key="3">
    <source>
        <dbReference type="Proteomes" id="UP000320801"/>
    </source>
</evidence>
<dbReference type="Proteomes" id="UP000320801">
    <property type="component" value="Unassembled WGS sequence"/>
</dbReference>
<feature type="transmembrane region" description="Helical" evidence="1">
    <location>
        <begin position="110"/>
        <end position="131"/>
    </location>
</feature>
<feature type="transmembrane region" description="Helical" evidence="1">
    <location>
        <begin position="71"/>
        <end position="90"/>
    </location>
</feature>
<evidence type="ECO:0000313" key="2">
    <source>
        <dbReference type="EMBL" id="TQC54021.1"/>
    </source>
</evidence>
<dbReference type="OrthoDB" id="395899at2"/>
<dbReference type="AlphaFoldDB" id="A0A507SRY7"/>
<dbReference type="EMBL" id="SMDN01000003">
    <property type="protein sequence ID" value="TQC54021.1"/>
    <property type="molecule type" value="Genomic_DNA"/>
</dbReference>
<feature type="transmembrane region" description="Helical" evidence="1">
    <location>
        <begin position="143"/>
        <end position="163"/>
    </location>
</feature>
<protein>
    <recommendedName>
        <fullName evidence="4">Rho termination factor N-terminal domain-containing protein</fullName>
    </recommendedName>
</protein>
<comment type="caution">
    <text evidence="2">The sequence shown here is derived from an EMBL/GenBank/DDBJ whole genome shotgun (WGS) entry which is preliminary data.</text>
</comment>
<feature type="transmembrane region" description="Helical" evidence="1">
    <location>
        <begin position="26"/>
        <end position="50"/>
    </location>
</feature>
<keyword evidence="3" id="KW-1185">Reference proteome</keyword>
<proteinExistence type="predicted"/>
<evidence type="ECO:0008006" key="4">
    <source>
        <dbReference type="Google" id="ProtNLM"/>
    </source>
</evidence>
<name>A0A507SRY7_9BACT</name>
<organism evidence="2 3">
    <name type="scientific">Mycoplasmopsis mucosicanis</name>
    <dbReference type="NCBI Taxonomy" id="458208"/>
    <lineage>
        <taxon>Bacteria</taxon>
        <taxon>Bacillati</taxon>
        <taxon>Mycoplasmatota</taxon>
        <taxon>Mycoplasmoidales</taxon>
        <taxon>Metamycoplasmataceae</taxon>
        <taxon>Mycoplasmopsis</taxon>
    </lineage>
</organism>
<keyword evidence="1" id="KW-0472">Membrane</keyword>